<dbReference type="EMBL" id="ACEQ02000002">
    <property type="protein sequence ID" value="EEZ76766.1"/>
    <property type="molecule type" value="Genomic_DNA"/>
</dbReference>
<evidence type="ECO:0000313" key="2">
    <source>
        <dbReference type="Proteomes" id="UP000003843"/>
    </source>
</evidence>
<dbReference type="RefSeq" id="WP_003707184.1">
    <property type="nucleotide sequence ID" value="NZ_KN046803.1"/>
</dbReference>
<sequence>MAANGGKSDVTIKGDATVGDKVVPNMKNFDGTDVLEPKNWIIVKERGTGSVTNNGKGKAKYSLGSNKTDTGTVTLADKSWTGENKITFENTSIKGVGSNTVMFANQTLDTPNGMSDTTITFKGNNFLYEDGANHAVMTRMVSNFLKIWILYRVNQRQI</sequence>
<dbReference type="Proteomes" id="UP000003843">
    <property type="component" value="Unassembled WGS sequence"/>
</dbReference>
<comment type="caution">
    <text evidence="1">The sequence shown here is derived from an EMBL/GenBank/DDBJ whole genome shotgun (WGS) entry which is preliminary data.</text>
</comment>
<organism evidence="1 2">
    <name type="scientific">Neisseria lactamica ATCC 23970</name>
    <dbReference type="NCBI Taxonomy" id="546265"/>
    <lineage>
        <taxon>Bacteria</taxon>
        <taxon>Pseudomonadati</taxon>
        <taxon>Pseudomonadota</taxon>
        <taxon>Betaproteobacteria</taxon>
        <taxon>Neisseriales</taxon>
        <taxon>Neisseriaceae</taxon>
        <taxon>Neisseria</taxon>
    </lineage>
</organism>
<proteinExistence type="predicted"/>
<dbReference type="AlphaFoldDB" id="D0W6S1"/>
<protein>
    <submittedName>
        <fullName evidence="1">Uncharacterized protein</fullName>
    </submittedName>
</protein>
<gene>
    <name evidence="1" type="ORF">NEILACOT_03212</name>
</gene>
<accession>D0W6S1</accession>
<name>D0W6S1_NEILA</name>
<evidence type="ECO:0000313" key="1">
    <source>
        <dbReference type="EMBL" id="EEZ76766.1"/>
    </source>
</evidence>
<reference evidence="1 2" key="1">
    <citation type="submission" date="2009-10" db="EMBL/GenBank/DDBJ databases">
        <authorList>
            <person name="Weinstock G."/>
            <person name="Sodergren E."/>
            <person name="Clifton S."/>
            <person name="Fulton L."/>
            <person name="Fulton B."/>
            <person name="Courtney L."/>
            <person name="Fronick C."/>
            <person name="Harrison M."/>
            <person name="Strong C."/>
            <person name="Farmer C."/>
            <person name="Delahaunty K."/>
            <person name="Markovic C."/>
            <person name="Hall O."/>
            <person name="Minx P."/>
            <person name="Tomlinson C."/>
            <person name="Mitreva M."/>
            <person name="Nelson J."/>
            <person name="Hou S."/>
            <person name="Wollam A."/>
            <person name="Pepin K.H."/>
            <person name="Johnson M."/>
            <person name="Bhonagiri V."/>
            <person name="Nash W.E."/>
            <person name="Warren W."/>
            <person name="Chinwalla A."/>
            <person name="Mardis E.R."/>
            <person name="Wilson R.K."/>
        </authorList>
    </citation>
    <scope>NUCLEOTIDE SEQUENCE [LARGE SCALE GENOMIC DNA]</scope>
    <source>
        <strain evidence="1 2">ATCC 23970</strain>
    </source>
</reference>